<evidence type="ECO:0000259" key="2">
    <source>
        <dbReference type="PROSITE" id="PS50076"/>
    </source>
</evidence>
<feature type="domain" description="J" evidence="2">
    <location>
        <begin position="5"/>
        <end position="77"/>
    </location>
</feature>
<dbReference type="PANTHER" id="PTHR43948:SF10">
    <property type="entry name" value="MRJ, ISOFORM E"/>
    <property type="match status" value="1"/>
</dbReference>
<dbReference type="SUPFAM" id="SSF46565">
    <property type="entry name" value="Chaperone J-domain"/>
    <property type="match status" value="1"/>
</dbReference>
<dbReference type="EMBL" id="FUYA01000002">
    <property type="protein sequence ID" value="SKA66556.1"/>
    <property type="molecule type" value="Genomic_DNA"/>
</dbReference>
<feature type="compositionally biased region" description="Basic and acidic residues" evidence="1">
    <location>
        <begin position="101"/>
        <end position="113"/>
    </location>
</feature>
<organism evidence="3 4">
    <name type="scientific">Desulfobaculum bizertense DSM 18034</name>
    <dbReference type="NCBI Taxonomy" id="1121442"/>
    <lineage>
        <taxon>Bacteria</taxon>
        <taxon>Pseudomonadati</taxon>
        <taxon>Thermodesulfobacteriota</taxon>
        <taxon>Desulfovibrionia</taxon>
        <taxon>Desulfovibrionales</taxon>
        <taxon>Desulfovibrionaceae</taxon>
        <taxon>Desulfobaculum</taxon>
    </lineage>
</organism>
<dbReference type="PRINTS" id="PR00625">
    <property type="entry name" value="JDOMAIN"/>
</dbReference>
<dbReference type="AlphaFoldDB" id="A0A1T4VNN8"/>
<accession>A0A1T4VNN8</accession>
<dbReference type="Proteomes" id="UP000189733">
    <property type="component" value="Unassembled WGS sequence"/>
</dbReference>
<dbReference type="Pfam" id="PF00226">
    <property type="entry name" value="DnaJ"/>
    <property type="match status" value="1"/>
</dbReference>
<keyword evidence="4" id="KW-1185">Reference proteome</keyword>
<evidence type="ECO:0000313" key="3">
    <source>
        <dbReference type="EMBL" id="SKA66556.1"/>
    </source>
</evidence>
<dbReference type="PROSITE" id="PS50076">
    <property type="entry name" value="DNAJ_2"/>
    <property type="match status" value="1"/>
</dbReference>
<feature type="compositionally biased region" description="Polar residues" evidence="1">
    <location>
        <begin position="61"/>
        <end position="77"/>
    </location>
</feature>
<gene>
    <name evidence="3" type="ORF">SAMN02745702_00619</name>
</gene>
<dbReference type="CDD" id="cd06257">
    <property type="entry name" value="DnaJ"/>
    <property type="match status" value="1"/>
</dbReference>
<evidence type="ECO:0000313" key="4">
    <source>
        <dbReference type="Proteomes" id="UP000189733"/>
    </source>
</evidence>
<name>A0A1T4VNN8_9BACT</name>
<sequence>MNVRDCYAFLKLPAGATLEQVKKAYRKRAFELHPDLNPNNEQAARDFQKLNEAYVILTEALSSEPSGSSRQRKSSAGTGKPRASARQASQRYQKQSSARSEQARPRPGQKQEAEPTGGFSFGKEEVLQNVLKDPFARKVFEDIYREIKKTQGGAGFATSEGKTKSVNLNVAGAQMNIQVSGGPIQGIKNWFRKQMNDEQTIRLLPSQMIPGSLVRLSIRQGLSGKPVTIEVALPPDFSPGKALRLKGLGRKLGPFAGDLFLRIVSA</sequence>
<dbReference type="InterPro" id="IPR001623">
    <property type="entry name" value="DnaJ_domain"/>
</dbReference>
<dbReference type="PANTHER" id="PTHR43948">
    <property type="entry name" value="DNAJ HOMOLOG SUBFAMILY B"/>
    <property type="match status" value="1"/>
</dbReference>
<feature type="compositionally biased region" description="Polar residues" evidence="1">
    <location>
        <begin position="86"/>
        <end position="100"/>
    </location>
</feature>
<dbReference type="SMART" id="SM00271">
    <property type="entry name" value="DnaJ"/>
    <property type="match status" value="1"/>
</dbReference>
<dbReference type="RefSeq" id="WP_078683942.1">
    <property type="nucleotide sequence ID" value="NZ_FUYA01000002.1"/>
</dbReference>
<proteinExistence type="predicted"/>
<dbReference type="STRING" id="1121442.SAMN02745702_00619"/>
<feature type="region of interest" description="Disordered" evidence="1">
    <location>
        <begin position="61"/>
        <end position="121"/>
    </location>
</feature>
<evidence type="ECO:0000256" key="1">
    <source>
        <dbReference type="SAM" id="MobiDB-lite"/>
    </source>
</evidence>
<dbReference type="Gene3D" id="1.10.287.110">
    <property type="entry name" value="DnaJ domain"/>
    <property type="match status" value="1"/>
</dbReference>
<protein>
    <submittedName>
        <fullName evidence="3">Molecular chaperone DnaJ</fullName>
    </submittedName>
</protein>
<dbReference type="InterPro" id="IPR036869">
    <property type="entry name" value="J_dom_sf"/>
</dbReference>
<dbReference type="OrthoDB" id="9779622at2"/>
<reference evidence="3 4" key="1">
    <citation type="submission" date="2017-02" db="EMBL/GenBank/DDBJ databases">
        <authorList>
            <person name="Peterson S.W."/>
        </authorList>
    </citation>
    <scope>NUCLEOTIDE SEQUENCE [LARGE SCALE GENOMIC DNA]</scope>
    <source>
        <strain evidence="3 4">DSM 18034</strain>
    </source>
</reference>